<feature type="signal peptide" evidence="3">
    <location>
        <begin position="1"/>
        <end position="23"/>
    </location>
</feature>
<evidence type="ECO:0000259" key="4">
    <source>
        <dbReference type="Pfam" id="PF00135"/>
    </source>
</evidence>
<dbReference type="PANTHER" id="PTHR11559">
    <property type="entry name" value="CARBOXYLESTERASE"/>
    <property type="match status" value="1"/>
</dbReference>
<dbReference type="InterPro" id="IPR050309">
    <property type="entry name" value="Type-B_Carboxylest/Lipase"/>
</dbReference>
<dbReference type="InterPro" id="IPR002018">
    <property type="entry name" value="CarbesteraseB"/>
</dbReference>
<evidence type="ECO:0000256" key="3">
    <source>
        <dbReference type="RuleBase" id="RU361235"/>
    </source>
</evidence>
<accession>A0A1Y6IUZ6</accession>
<name>A0A1Y6IUZ6_9VIBR</name>
<comment type="similarity">
    <text evidence="1 3">Belongs to the type-B carboxylesterase/lipase family.</text>
</comment>
<feature type="chain" id="PRO_5011809174" description="Carboxylic ester hydrolase" evidence="3">
    <location>
        <begin position="24"/>
        <end position="521"/>
    </location>
</feature>
<dbReference type="EC" id="3.1.1.-" evidence="3"/>
<dbReference type="EMBL" id="FXXI01000001">
    <property type="protein sequence ID" value="SMR99863.1"/>
    <property type="molecule type" value="Genomic_DNA"/>
</dbReference>
<dbReference type="SUPFAM" id="SSF53474">
    <property type="entry name" value="alpha/beta-Hydrolases"/>
    <property type="match status" value="1"/>
</dbReference>
<protein>
    <recommendedName>
        <fullName evidence="3">Carboxylic ester hydrolase</fullName>
        <ecNumber evidence="3">3.1.1.-</ecNumber>
    </recommendedName>
</protein>
<dbReference type="PROSITE" id="PS00941">
    <property type="entry name" value="CARBOXYLESTERASE_B_2"/>
    <property type="match status" value="1"/>
</dbReference>
<gene>
    <name evidence="6" type="primary">pnbA_2</name>
    <name evidence="5" type="ORF">SBX37_10855</name>
    <name evidence="6" type="ORF">VIM7927_01098</name>
</gene>
<dbReference type="OrthoDB" id="9775851at2"/>
<dbReference type="EMBL" id="JAWRCO010000001">
    <property type="protein sequence ID" value="MDW6003347.1"/>
    <property type="molecule type" value="Genomic_DNA"/>
</dbReference>
<evidence type="ECO:0000256" key="1">
    <source>
        <dbReference type="ARBA" id="ARBA00005964"/>
    </source>
</evidence>
<evidence type="ECO:0000313" key="6">
    <source>
        <dbReference type="EMBL" id="SMR99863.1"/>
    </source>
</evidence>
<dbReference type="Proteomes" id="UP001283366">
    <property type="component" value="Unassembled WGS sequence"/>
</dbReference>
<dbReference type="Gene3D" id="3.40.50.1820">
    <property type="entry name" value="alpha/beta hydrolase"/>
    <property type="match status" value="1"/>
</dbReference>
<dbReference type="Proteomes" id="UP000196125">
    <property type="component" value="Unassembled WGS sequence"/>
</dbReference>
<dbReference type="InterPro" id="IPR029058">
    <property type="entry name" value="AB_hydrolase_fold"/>
</dbReference>
<proteinExistence type="inferred from homology"/>
<reference evidence="5 8" key="2">
    <citation type="submission" date="2023-11" db="EMBL/GenBank/DDBJ databases">
        <title>Plant-associative lifestyle of Vibrio porteresiae and its evolutionary dynamics.</title>
        <authorList>
            <person name="Rameshkumar N."/>
            <person name="Kirti K."/>
        </authorList>
    </citation>
    <scope>NUCLEOTIDE SEQUENCE [LARGE SCALE GENOMIC DNA]</scope>
    <source>
        <strain evidence="5 8">MSSRF38</strain>
    </source>
</reference>
<dbReference type="PROSITE" id="PS00122">
    <property type="entry name" value="CARBOXYLESTERASE_B_1"/>
    <property type="match status" value="1"/>
</dbReference>
<dbReference type="InterPro" id="IPR019819">
    <property type="entry name" value="Carboxylesterase_B_CS"/>
</dbReference>
<keyword evidence="2 3" id="KW-0378">Hydrolase</keyword>
<evidence type="ECO:0000256" key="2">
    <source>
        <dbReference type="ARBA" id="ARBA00022801"/>
    </source>
</evidence>
<keyword evidence="8" id="KW-1185">Reference proteome</keyword>
<dbReference type="Pfam" id="PF00135">
    <property type="entry name" value="COesterase"/>
    <property type="match status" value="1"/>
</dbReference>
<evidence type="ECO:0000313" key="5">
    <source>
        <dbReference type="EMBL" id="MDW6003347.1"/>
    </source>
</evidence>
<evidence type="ECO:0000313" key="8">
    <source>
        <dbReference type="Proteomes" id="UP001283366"/>
    </source>
</evidence>
<organism evidence="6 7">
    <name type="scientific">Vibrio mangrovi</name>
    <dbReference type="NCBI Taxonomy" id="474394"/>
    <lineage>
        <taxon>Bacteria</taxon>
        <taxon>Pseudomonadati</taxon>
        <taxon>Pseudomonadota</taxon>
        <taxon>Gammaproteobacteria</taxon>
        <taxon>Vibrionales</taxon>
        <taxon>Vibrionaceae</taxon>
        <taxon>Vibrio</taxon>
    </lineage>
</organism>
<reference evidence="6 7" key="1">
    <citation type="submission" date="2017-05" db="EMBL/GenBank/DDBJ databases">
        <authorList>
            <person name="Song R."/>
            <person name="Chenine A.L."/>
            <person name="Ruprecht R.M."/>
        </authorList>
    </citation>
    <scope>NUCLEOTIDE SEQUENCE [LARGE SCALE GENOMIC DNA]</scope>
    <source>
        <strain evidence="6 7">CECT 7927</strain>
    </source>
</reference>
<sequence length="521" mass="57303">MPGMMKRYAVMVMCVLFSKFAIGAPVKAPAGTFNGKVFPDMIQYRGIPFAKPPVGQLRWKAPQKADYVENFDATEFGAKCAQPTSLFSTDTSKIVGSEDCLYLNVYKPNDDHKNLPVMVWIHGGGHITGFGNQFDPSQLTIKHNLVSVTFNYRLGPLGYLSHPAFGGDSGNFGLLDQQLALKWVKENIQAFGGDPDNITIFGESAGGASTGMQIITPSSANLFNKAILQSGPFVNDHFIISRTEADQHGEKYAANLGCTMQDKSLLNCLQKVPVLKAVVTSGVDEKASATEWGPVYGTAIVPKKARDAFASNEFNHVAIINGTNSDEGNLFAYFMALAHRLETYDDAKRNTMLQIGEENIDAVMKAYPKEDYATPAKQYAQMMTDYMFACPAYEANRALGKKVDVYAYEFSDQNAPVVLKPLPAVGDFGAYHASDIVYVFQTQFDLAGPQDLSPAQMVLSDKIQSYWANFARTGTPNADDLFKWKKYDGNDANIIDLNPGKSGYTTDFSERHKCNVWHSVL</sequence>
<dbReference type="InterPro" id="IPR019826">
    <property type="entry name" value="Carboxylesterase_B_AS"/>
</dbReference>
<dbReference type="RefSeq" id="WP_087479858.1">
    <property type="nucleotide sequence ID" value="NZ_AP024883.1"/>
</dbReference>
<keyword evidence="3" id="KW-0732">Signal</keyword>
<dbReference type="AlphaFoldDB" id="A0A1Y6IUZ6"/>
<feature type="domain" description="Carboxylesterase type B" evidence="4">
    <location>
        <begin position="26"/>
        <end position="517"/>
    </location>
</feature>
<dbReference type="GO" id="GO:0016787">
    <property type="term" value="F:hydrolase activity"/>
    <property type="evidence" value="ECO:0007669"/>
    <property type="project" value="UniProtKB-KW"/>
</dbReference>
<evidence type="ECO:0000313" key="7">
    <source>
        <dbReference type="Proteomes" id="UP000196125"/>
    </source>
</evidence>